<dbReference type="EMBL" id="JAADYS010001751">
    <property type="protein sequence ID" value="KAF4461267.1"/>
    <property type="molecule type" value="Genomic_DNA"/>
</dbReference>
<accession>A0A8H4PHJ2</accession>
<organism evidence="2 3">
    <name type="scientific">Fusarium albosuccineum</name>
    <dbReference type="NCBI Taxonomy" id="1237068"/>
    <lineage>
        <taxon>Eukaryota</taxon>
        <taxon>Fungi</taxon>
        <taxon>Dikarya</taxon>
        <taxon>Ascomycota</taxon>
        <taxon>Pezizomycotina</taxon>
        <taxon>Sordariomycetes</taxon>
        <taxon>Hypocreomycetidae</taxon>
        <taxon>Hypocreales</taxon>
        <taxon>Nectriaceae</taxon>
        <taxon>Fusarium</taxon>
        <taxon>Fusarium decemcellulare species complex</taxon>
    </lineage>
</organism>
<evidence type="ECO:0000313" key="2">
    <source>
        <dbReference type="EMBL" id="KAF4461267.1"/>
    </source>
</evidence>
<dbReference type="OrthoDB" id="5985073at2759"/>
<name>A0A8H4PHJ2_9HYPO</name>
<sequence length="441" mass="50888">MASSTAKSNDEVSIYFETSQQILDSLIKHAAKHGQFRHFNYRLGMRLLLNSRESPLPCREMPAELEAVSTQFSAQIHALFDALKTFETINAKAEKSAIHQDGLNLTIKIERQSFDIYLDCLHRTFHTYPLTIANPGSLPLLSTVTAFRVIPYPHGPGGCKWATTRPISLISLLKCMMRLPALKEVEFPWLWEQMPVAFEVVALRHYARSWEGPWRDSRHEFGRVVDQLHNQMPVPLRKVRMWFWDPDYGFQEDQSTALPSLVHPKTEDPMSIGMRTMASHLEHLDLRAFITPGLFKPPINWPRMRHLRVEFHPWRPDGCWYFVGPRGENPEPQGFEVTDEHYPPSSPDENDQKVDDEYSESDDDEDLLLPDMFRTEPLDDKIVPLLSNFATALKGMPALEEAELFTYLTWKPSKERDATYGEDAPYESEGVVYRWGVLQCI</sequence>
<dbReference type="AlphaFoldDB" id="A0A8H4PHJ2"/>
<feature type="region of interest" description="Disordered" evidence="1">
    <location>
        <begin position="330"/>
        <end position="364"/>
    </location>
</feature>
<dbReference type="Proteomes" id="UP000554235">
    <property type="component" value="Unassembled WGS sequence"/>
</dbReference>
<gene>
    <name evidence="2" type="ORF">FALBO_11940</name>
</gene>
<proteinExistence type="predicted"/>
<comment type="caution">
    <text evidence="2">The sequence shown here is derived from an EMBL/GenBank/DDBJ whole genome shotgun (WGS) entry which is preliminary data.</text>
</comment>
<evidence type="ECO:0000256" key="1">
    <source>
        <dbReference type="SAM" id="MobiDB-lite"/>
    </source>
</evidence>
<keyword evidence="3" id="KW-1185">Reference proteome</keyword>
<protein>
    <submittedName>
        <fullName evidence="2">Uncharacterized protein</fullName>
    </submittedName>
</protein>
<reference evidence="2 3" key="1">
    <citation type="submission" date="2020-01" db="EMBL/GenBank/DDBJ databases">
        <title>Identification and distribution of gene clusters putatively required for synthesis of sphingolipid metabolism inhibitors in phylogenetically diverse species of the filamentous fungus Fusarium.</title>
        <authorList>
            <person name="Kim H.-S."/>
            <person name="Busman M."/>
            <person name="Brown D.W."/>
            <person name="Divon H."/>
            <person name="Uhlig S."/>
            <person name="Proctor R.H."/>
        </authorList>
    </citation>
    <scope>NUCLEOTIDE SEQUENCE [LARGE SCALE GENOMIC DNA]</scope>
    <source>
        <strain evidence="2 3">NRRL 20459</strain>
    </source>
</reference>
<evidence type="ECO:0000313" key="3">
    <source>
        <dbReference type="Proteomes" id="UP000554235"/>
    </source>
</evidence>